<feature type="domain" description="GPI inositol-deacylase winged helix" evidence="1">
    <location>
        <begin position="113"/>
        <end position="178"/>
    </location>
</feature>
<dbReference type="Proteomes" id="UP000246991">
    <property type="component" value="Unassembled WGS sequence"/>
</dbReference>
<gene>
    <name evidence="2" type="ORF">C7212DRAFT_347543</name>
</gene>
<dbReference type="EMBL" id="PYWC01000080">
    <property type="protein sequence ID" value="PWW73394.1"/>
    <property type="molecule type" value="Genomic_DNA"/>
</dbReference>
<dbReference type="InterPro" id="IPR054471">
    <property type="entry name" value="GPIID_WHD"/>
</dbReference>
<sequence>MTKLIERGLGSAATTIRLKGEDELNAVTTDVSRVIAEGIKNLESYWGQPGGLGYLRNLLESSADRTFLWVSHVLEILEENEDDSQEEFTNIATTTPCDLAELYTKILNKSTNPTKARRILQIVVAAARPLTLQEMNVALKITQDHRSIEDLEDLRPGFEKTIYLVHQTAREFLLKGTLSGHGEWRYTLCPVDSSFMLANICISYLSLQDFETNPSAMDTLSIARSARSSRGARRDVVYNYVRSYALLDYAANHWAGHFRDSQERQFELFEPTRFICKGGSNRLSIWLMAYWENSHWFDPFPNDFIDLMIAVWLGQRRVVGRVLEEGGDINARSALYGTALNVVALRKDEDITRMLSESGVNAYICGKGYKIPQVMIPPSMERTVYR</sequence>
<dbReference type="AlphaFoldDB" id="A0A317SFW7"/>
<evidence type="ECO:0000313" key="2">
    <source>
        <dbReference type="EMBL" id="PWW73394.1"/>
    </source>
</evidence>
<dbReference type="Gene3D" id="1.25.40.20">
    <property type="entry name" value="Ankyrin repeat-containing domain"/>
    <property type="match status" value="1"/>
</dbReference>
<dbReference type="InterPro" id="IPR036770">
    <property type="entry name" value="Ankyrin_rpt-contain_sf"/>
</dbReference>
<comment type="caution">
    <text evidence="2">The sequence shown here is derived from an EMBL/GenBank/DDBJ whole genome shotgun (WGS) entry which is preliminary data.</text>
</comment>
<dbReference type="PANTHER" id="PTHR10039:SF14">
    <property type="entry name" value="NACHT DOMAIN-CONTAINING PROTEIN"/>
    <property type="match status" value="1"/>
</dbReference>
<proteinExistence type="predicted"/>
<keyword evidence="3" id="KW-1185">Reference proteome</keyword>
<dbReference type="SUPFAM" id="SSF48403">
    <property type="entry name" value="Ankyrin repeat"/>
    <property type="match status" value="1"/>
</dbReference>
<dbReference type="PANTHER" id="PTHR10039">
    <property type="entry name" value="AMELOGENIN"/>
    <property type="match status" value="1"/>
</dbReference>
<evidence type="ECO:0000259" key="1">
    <source>
        <dbReference type="Pfam" id="PF22939"/>
    </source>
</evidence>
<evidence type="ECO:0000313" key="3">
    <source>
        <dbReference type="Proteomes" id="UP000246991"/>
    </source>
</evidence>
<accession>A0A317SFW7</accession>
<organism evidence="2 3">
    <name type="scientific">Tuber magnatum</name>
    <name type="common">white Piedmont truffle</name>
    <dbReference type="NCBI Taxonomy" id="42249"/>
    <lineage>
        <taxon>Eukaryota</taxon>
        <taxon>Fungi</taxon>
        <taxon>Dikarya</taxon>
        <taxon>Ascomycota</taxon>
        <taxon>Pezizomycotina</taxon>
        <taxon>Pezizomycetes</taxon>
        <taxon>Pezizales</taxon>
        <taxon>Tuberaceae</taxon>
        <taxon>Tuber</taxon>
    </lineage>
</organism>
<protein>
    <recommendedName>
        <fullName evidence="1">GPI inositol-deacylase winged helix domain-containing protein</fullName>
    </recommendedName>
</protein>
<dbReference type="OrthoDB" id="7464126at2759"/>
<name>A0A317SFW7_9PEZI</name>
<dbReference type="STRING" id="42249.A0A317SFW7"/>
<reference evidence="2 3" key="1">
    <citation type="submission" date="2018-03" db="EMBL/GenBank/DDBJ databases">
        <title>Genomes of Pezizomycetes fungi and the evolution of truffles.</title>
        <authorList>
            <person name="Murat C."/>
            <person name="Payen T."/>
            <person name="Noel B."/>
            <person name="Kuo A."/>
            <person name="Martin F.M."/>
        </authorList>
    </citation>
    <scope>NUCLEOTIDE SEQUENCE [LARGE SCALE GENOMIC DNA]</scope>
    <source>
        <strain evidence="2">091103-1</strain>
    </source>
</reference>
<dbReference type="Pfam" id="PF22939">
    <property type="entry name" value="WHD_GPIID"/>
    <property type="match status" value="1"/>
</dbReference>